<protein>
    <submittedName>
        <fullName evidence="1">25595_t:CDS:1</fullName>
    </submittedName>
</protein>
<comment type="caution">
    <text evidence="1">The sequence shown here is derived from an EMBL/GenBank/DDBJ whole genome shotgun (WGS) entry which is preliminary data.</text>
</comment>
<reference evidence="1" key="1">
    <citation type="submission" date="2021-06" db="EMBL/GenBank/DDBJ databases">
        <authorList>
            <person name="Kallberg Y."/>
            <person name="Tangrot J."/>
            <person name="Rosling A."/>
        </authorList>
    </citation>
    <scope>NUCLEOTIDE SEQUENCE</scope>
    <source>
        <strain evidence="1">MA461A</strain>
    </source>
</reference>
<accession>A0ACA9MID2</accession>
<organism evidence="1 2">
    <name type="scientific">Racocetra persica</name>
    <dbReference type="NCBI Taxonomy" id="160502"/>
    <lineage>
        <taxon>Eukaryota</taxon>
        <taxon>Fungi</taxon>
        <taxon>Fungi incertae sedis</taxon>
        <taxon>Mucoromycota</taxon>
        <taxon>Glomeromycotina</taxon>
        <taxon>Glomeromycetes</taxon>
        <taxon>Diversisporales</taxon>
        <taxon>Gigasporaceae</taxon>
        <taxon>Racocetra</taxon>
    </lineage>
</organism>
<sequence length="227" mass="27342">MEFKLKKYIAKLEITVKNLINILNDSKEYTLKQEYFSEAIQINIKNKYNNTLKVIKSKYTNKIKQETLRQLKRKYPNEVIRRKKIKTRQPKIIVLTGAIGVEKSTFEEKFMIYLEEKRYKIYRPVEASLLLDDELKLFCKDSKNNALFFQYVILNFYKKQAVEINMIDLYDFVILDRTHIDTEVFILMNTEDEEVIDFLGKKRQEIKIENINKVLYLKPTDKNMIKR</sequence>
<dbReference type="EMBL" id="CAJVQC010008593">
    <property type="protein sequence ID" value="CAG8594527.1"/>
    <property type="molecule type" value="Genomic_DNA"/>
</dbReference>
<evidence type="ECO:0000313" key="2">
    <source>
        <dbReference type="Proteomes" id="UP000789920"/>
    </source>
</evidence>
<gene>
    <name evidence="1" type="ORF">RPERSI_LOCUS5675</name>
</gene>
<evidence type="ECO:0000313" key="1">
    <source>
        <dbReference type="EMBL" id="CAG8594527.1"/>
    </source>
</evidence>
<dbReference type="Proteomes" id="UP000789920">
    <property type="component" value="Unassembled WGS sequence"/>
</dbReference>
<name>A0ACA9MID2_9GLOM</name>
<proteinExistence type="predicted"/>
<keyword evidence="2" id="KW-1185">Reference proteome</keyword>